<dbReference type="AlphaFoldDB" id="A0A1Y1HUN9"/>
<keyword evidence="3" id="KW-0119">Carbohydrate metabolism</keyword>
<dbReference type="GO" id="GO:0006004">
    <property type="term" value="P:fucose metabolic process"/>
    <property type="evidence" value="ECO:0007669"/>
    <property type="project" value="UniProtKB-KW"/>
</dbReference>
<dbReference type="OMA" id="HKCKILI"/>
<dbReference type="InterPro" id="IPR045130">
    <property type="entry name" value="OFUT2-like"/>
</dbReference>
<keyword evidence="1" id="KW-0808">Transferase</keyword>
<dbReference type="PANTHER" id="PTHR13398:SF0">
    <property type="entry name" value="GDP-FUCOSE PROTEIN O-FUCOSYLTRANSFERASE 2"/>
    <property type="match status" value="1"/>
</dbReference>
<dbReference type="Proteomes" id="UP000054558">
    <property type="component" value="Unassembled WGS sequence"/>
</dbReference>
<dbReference type="GO" id="GO:0046922">
    <property type="term" value="F:peptide-O-fucosyltransferase activity"/>
    <property type="evidence" value="ECO:0000318"/>
    <property type="project" value="GO_Central"/>
</dbReference>
<sequence>MGKTPIMRSALLPPCTTIAALLVLVICLVLSVGFVLRTDSGQFKLAEQVERTVICNCTPFQIVAHSPPDVPLKLPPQPQLPQPQLVENPEHYVSTTCRGAYNDTQEEEKRVRKSLEWNPRPDKYLLAWCLMGKFTNRLICHMKFMTISALLGRTLIWPQEDFQFNYTTALDMPRVKRCFTPESQRANSDKVPIILTLEEYREQGHNENVTIRCLQADCLSRVEMAERFDQQGFAYHEDEDNPDWGLEFGAITTLKQVQDRYAPLHDVGVLAIGDPYGIDIREEERGDSARVVARWTSTGIVNSWNLQSGNLTAQNCAPAVLPNEAIMVAARNFVRAFFGAIPFLSIHIRRGDFFEFDHLMPSITDVGLCIRATLLVHPEMKVVFAATNASPPELALLRQLVQVPIVVLDNDHTIAASWNNVLENQFGANWNEDTLILSMLDKAICSLSTVFLSSSLSTFSLDILRIRRGLGNVHCHDGDFCKAMQYWY</sequence>
<gene>
    <name evidence="4" type="ORF">KFL_000330140</name>
</gene>
<evidence type="ECO:0000313" key="4">
    <source>
        <dbReference type="EMBL" id="GAQ79568.1"/>
    </source>
</evidence>
<accession>A0A1Y1HUN9</accession>
<evidence type="ECO:0000256" key="1">
    <source>
        <dbReference type="ARBA" id="ARBA00022679"/>
    </source>
</evidence>
<dbReference type="Gene3D" id="3.40.50.11350">
    <property type="match status" value="1"/>
</dbReference>
<reference evidence="4 5" key="1">
    <citation type="journal article" date="2014" name="Nat. Commun.">
        <title>Klebsormidium flaccidum genome reveals primary factors for plant terrestrial adaptation.</title>
        <authorList>
            <person name="Hori K."/>
            <person name="Maruyama F."/>
            <person name="Fujisawa T."/>
            <person name="Togashi T."/>
            <person name="Yamamoto N."/>
            <person name="Seo M."/>
            <person name="Sato S."/>
            <person name="Yamada T."/>
            <person name="Mori H."/>
            <person name="Tajima N."/>
            <person name="Moriyama T."/>
            <person name="Ikeuchi M."/>
            <person name="Watanabe M."/>
            <person name="Wada H."/>
            <person name="Kobayashi K."/>
            <person name="Saito M."/>
            <person name="Masuda T."/>
            <person name="Sasaki-Sekimoto Y."/>
            <person name="Mashiguchi K."/>
            <person name="Awai K."/>
            <person name="Shimojima M."/>
            <person name="Masuda S."/>
            <person name="Iwai M."/>
            <person name="Nobusawa T."/>
            <person name="Narise T."/>
            <person name="Kondo S."/>
            <person name="Saito H."/>
            <person name="Sato R."/>
            <person name="Murakawa M."/>
            <person name="Ihara Y."/>
            <person name="Oshima-Yamada Y."/>
            <person name="Ohtaka K."/>
            <person name="Satoh M."/>
            <person name="Sonobe K."/>
            <person name="Ishii M."/>
            <person name="Ohtani R."/>
            <person name="Kanamori-Sato M."/>
            <person name="Honoki R."/>
            <person name="Miyazaki D."/>
            <person name="Mochizuki H."/>
            <person name="Umetsu J."/>
            <person name="Higashi K."/>
            <person name="Shibata D."/>
            <person name="Kamiya Y."/>
            <person name="Sato N."/>
            <person name="Nakamura Y."/>
            <person name="Tabata S."/>
            <person name="Ida S."/>
            <person name="Kurokawa K."/>
            <person name="Ohta H."/>
        </authorList>
    </citation>
    <scope>NUCLEOTIDE SEQUENCE [LARGE SCALE GENOMIC DNA]</scope>
    <source>
        <strain evidence="4 5">NIES-2285</strain>
    </source>
</reference>
<evidence type="ECO:0000256" key="3">
    <source>
        <dbReference type="ARBA" id="ARBA00023277"/>
    </source>
</evidence>
<dbReference type="EMBL" id="DF236982">
    <property type="protein sequence ID" value="GAQ79568.1"/>
    <property type="molecule type" value="Genomic_DNA"/>
</dbReference>
<dbReference type="OrthoDB" id="422368at2759"/>
<evidence type="ECO:0008006" key="6">
    <source>
        <dbReference type="Google" id="ProtNLM"/>
    </source>
</evidence>
<protein>
    <recommendedName>
        <fullName evidence="6">O-fucosyltransferase family protein</fullName>
    </recommendedName>
</protein>
<organism evidence="4 5">
    <name type="scientific">Klebsormidium nitens</name>
    <name type="common">Green alga</name>
    <name type="synonym">Ulothrix nitens</name>
    <dbReference type="NCBI Taxonomy" id="105231"/>
    <lineage>
        <taxon>Eukaryota</taxon>
        <taxon>Viridiplantae</taxon>
        <taxon>Streptophyta</taxon>
        <taxon>Klebsormidiophyceae</taxon>
        <taxon>Klebsormidiales</taxon>
        <taxon>Klebsormidiaceae</taxon>
        <taxon>Klebsormidium</taxon>
    </lineage>
</organism>
<keyword evidence="5" id="KW-1185">Reference proteome</keyword>
<evidence type="ECO:0000256" key="2">
    <source>
        <dbReference type="ARBA" id="ARBA00023253"/>
    </source>
</evidence>
<dbReference type="PANTHER" id="PTHR13398">
    <property type="entry name" value="GDP-FUCOSE PROTEIN O-FUCOSYLTRANSFERASE 2"/>
    <property type="match status" value="1"/>
</dbReference>
<keyword evidence="2" id="KW-0294">Fucose metabolism</keyword>
<name>A0A1Y1HUN9_KLENI</name>
<evidence type="ECO:0000313" key="5">
    <source>
        <dbReference type="Proteomes" id="UP000054558"/>
    </source>
</evidence>
<proteinExistence type="predicted"/>